<proteinExistence type="predicted"/>
<protein>
    <submittedName>
        <fullName evidence="1">Uncharacterized protein</fullName>
    </submittedName>
</protein>
<dbReference type="Proteomes" id="UP000813444">
    <property type="component" value="Unassembled WGS sequence"/>
</dbReference>
<accession>A0A8K0WNF4</accession>
<organism evidence="1 2">
    <name type="scientific">Stachybotrys elegans</name>
    <dbReference type="NCBI Taxonomy" id="80388"/>
    <lineage>
        <taxon>Eukaryota</taxon>
        <taxon>Fungi</taxon>
        <taxon>Dikarya</taxon>
        <taxon>Ascomycota</taxon>
        <taxon>Pezizomycotina</taxon>
        <taxon>Sordariomycetes</taxon>
        <taxon>Hypocreomycetidae</taxon>
        <taxon>Hypocreales</taxon>
        <taxon>Stachybotryaceae</taxon>
        <taxon>Stachybotrys</taxon>
    </lineage>
</organism>
<reference evidence="1" key="1">
    <citation type="journal article" date="2021" name="Nat. Commun.">
        <title>Genetic determinants of endophytism in the Arabidopsis root mycobiome.</title>
        <authorList>
            <person name="Mesny F."/>
            <person name="Miyauchi S."/>
            <person name="Thiergart T."/>
            <person name="Pickel B."/>
            <person name="Atanasova L."/>
            <person name="Karlsson M."/>
            <person name="Huettel B."/>
            <person name="Barry K.W."/>
            <person name="Haridas S."/>
            <person name="Chen C."/>
            <person name="Bauer D."/>
            <person name="Andreopoulos W."/>
            <person name="Pangilinan J."/>
            <person name="LaButti K."/>
            <person name="Riley R."/>
            <person name="Lipzen A."/>
            <person name="Clum A."/>
            <person name="Drula E."/>
            <person name="Henrissat B."/>
            <person name="Kohler A."/>
            <person name="Grigoriev I.V."/>
            <person name="Martin F.M."/>
            <person name="Hacquard S."/>
        </authorList>
    </citation>
    <scope>NUCLEOTIDE SEQUENCE</scope>
    <source>
        <strain evidence="1">MPI-CAGE-CH-0235</strain>
    </source>
</reference>
<keyword evidence="2" id="KW-1185">Reference proteome</keyword>
<sequence length="256" mass="27796">MILGAYERTPQFSRGCAQRRMVSEAGTGVSCKGVCACANLLSWSVVCARQRNQPAVARCLDKHPPSLGGGTGAKGLPGCKIPSDWFQVDEIRGHTGKSKCFKGSRYLPALAQVRYTVPGVGSPRSLLQCGCGTVTARHIDEMWCFYLQVAAVQHTILEPMLVKARFGVAVPMQDAGACAAVWQCMRQHAVRGSEPRQNCSDEGHEGSKLWWFSSSFSRLYVILLSTCCHSAVRQARSVAWPSTCMNEGVRAPGTIE</sequence>
<gene>
    <name evidence="1" type="ORF">B0I35DRAFT_56568</name>
</gene>
<evidence type="ECO:0000313" key="2">
    <source>
        <dbReference type="Proteomes" id="UP000813444"/>
    </source>
</evidence>
<evidence type="ECO:0000313" key="1">
    <source>
        <dbReference type="EMBL" id="KAH7312450.1"/>
    </source>
</evidence>
<dbReference type="AlphaFoldDB" id="A0A8K0WNF4"/>
<comment type="caution">
    <text evidence="1">The sequence shown here is derived from an EMBL/GenBank/DDBJ whole genome shotgun (WGS) entry which is preliminary data.</text>
</comment>
<dbReference type="EMBL" id="JAGPNK010000010">
    <property type="protein sequence ID" value="KAH7312450.1"/>
    <property type="molecule type" value="Genomic_DNA"/>
</dbReference>
<name>A0A8K0WNF4_9HYPO</name>